<dbReference type="PANTHER" id="PTHR43394:SF27">
    <property type="entry name" value="ATP-DEPENDENT TRANSLOCASE ABCB1-LIKE"/>
    <property type="match status" value="1"/>
</dbReference>
<dbReference type="Gene3D" id="3.40.50.300">
    <property type="entry name" value="P-loop containing nucleotide triphosphate hydrolases"/>
    <property type="match status" value="2"/>
</dbReference>
<dbReference type="Pfam" id="PF00005">
    <property type="entry name" value="ABC_tran"/>
    <property type="match status" value="2"/>
</dbReference>
<feature type="transmembrane region" description="Helical" evidence="15">
    <location>
        <begin position="974"/>
        <end position="995"/>
    </location>
</feature>
<feature type="region of interest" description="Disordered" evidence="14">
    <location>
        <begin position="743"/>
        <end position="762"/>
    </location>
</feature>
<keyword evidence="7" id="KW-0547">Nucleotide-binding</keyword>
<feature type="transmembrane region" description="Helical" evidence="15">
    <location>
        <begin position="321"/>
        <end position="340"/>
    </location>
</feature>
<dbReference type="InterPro" id="IPR017871">
    <property type="entry name" value="ABC_transporter-like_CS"/>
</dbReference>
<dbReference type="EMBL" id="CAVLEF010000003">
    <property type="protein sequence ID" value="CAK1542634.1"/>
    <property type="molecule type" value="Genomic_DNA"/>
</dbReference>
<dbReference type="InterPro" id="IPR039421">
    <property type="entry name" value="Type_1_exporter"/>
</dbReference>
<dbReference type="CDD" id="cd03249">
    <property type="entry name" value="ABC_MTABC3_MDL1_MDL2"/>
    <property type="match status" value="2"/>
</dbReference>
<dbReference type="GO" id="GO:0008559">
    <property type="term" value="F:ABC-type xenobiotic transporter activity"/>
    <property type="evidence" value="ECO:0007669"/>
    <property type="project" value="UniProtKB-EC"/>
</dbReference>
<sequence>MSILRPVSKFGYAGAPWFYDTRNSFLKETVSLAGPGPKLGFRKIPAIYDDPSILPTAPIITAESRMRRDDSVKSITKFSPGRRSEQRPALTLGLRQNSLTISTLAQQAAYLAEKARKTDAGDPNEQANASSFLRLFRFAKPWELLVLLLGLIFASLNGLMVPAGVIIYGEFTSLLIERTIMSGTSTPVLCIGWFGGGRQLTNASAEENRLALIEDSRAFGIGCSAFSVIQFIVGALSVDLFNYTALKQINRLKERFLKAIIRQDITWYDLNQTMNFATKVSDDVEKYREGISEKVPMLVYLVMSFVTAVIISFAYGWELTLVILSCAPIIIATTAVVAKIQSSLTTQELKAYSVAGVIAEEVLSSIRTVVAFGGEEKEIARYSKRLEPAKKMGIRKGIFSGIGSGIMWLIIYATYALSFWYGVGLILDSRHEQNPVYTPGVLMIIFFSVLQGAQNVGLTAPHLEALANARASAGSIFAVLDRKPTIDSLSTEGSRPELSGDLELKDVHFKYPARADVKVLNGLNLKINRNETVALVGSSGSGKSTVLQLLQRMYDPESGSVTASGHDLRDINVRHYRNHIAVVGQEPVLFAGSIKENIRLSNPSCTDEEIIIAAKQAYCHNFIKNLPDGYDTMIGERGAQLSGGQKQRIAIARALVRRPKILILDEATSALDSHSEAKVQRALDSAAHGRTTIMVSHRLATVLNANRIVFIEKGEVIEEGTHEELLELKGHYYQLVLQNEPSIAPNTTTTEEGKDKPAANFDPTADAKFRRAKLQKLESVDSIKSSSAEEDETVSENSVVLDEEKPGEFEPTTWQILKLCEPEKWLMLIGIGAAIAVGSSFPCFAVLFGETYGLLESKDEDYVRSGTNLIAVLFLLVGVYTGIGIFFQIFIFNLTGVRLTERLRIGAFRAMLRQEMGWYDNPVNGIGALCSRLAADAAAVQGATGTRIGALMQASATIFIGISLSMYYTWQMTLVSLVSVPMVIGAVVLESRILAEGIATVREASNRANTIATEAITNIRTVSAFCGEEGVLNRYREAGASAHQAARNSMRWRGVVFSFGQTAPVAGYALSLWYGGVLVANKEVPYKDVIKVSEALVFGAWMMGQALAFAPNFGAAVLAAGRVMTLLERRTAIESTHAPSVPEHYVAKGKIQYKNIKFRYPTRREVEVLRGLSLVIPSGKRVALVGPSGCGKSTLMQLLQRLYDPDDGTVFLDDYSIVSDMRLSTLRGNLGIVSQEPVLFDRTIAENIAYGDNTRSVPIEEIVSAAKAANVHTFIAALPTGYDTRIGARASQLSGGQKQRIAIARALIRNPRVLLLDEATSALDTHSEKVVQEALDRASEGRTCLIIAHRLATIQNADMICVIDRGVVSEMGTHQELIALKRIYARLYELQCGFVEESEENLDSQT</sequence>
<comment type="catalytic activity">
    <reaction evidence="13">
        <text>ATP + H2O + xenobioticSide 1 = ADP + phosphate + xenobioticSide 2.</text>
        <dbReference type="EC" id="7.6.2.2"/>
    </reaction>
</comment>
<dbReference type="InterPro" id="IPR027417">
    <property type="entry name" value="P-loop_NTPase"/>
</dbReference>
<comment type="caution">
    <text evidence="18">The sequence shown here is derived from an EMBL/GenBank/DDBJ whole genome shotgun (WGS) entry which is preliminary data.</text>
</comment>
<evidence type="ECO:0000313" key="19">
    <source>
        <dbReference type="Proteomes" id="UP001497472"/>
    </source>
</evidence>
<evidence type="ECO:0000313" key="18">
    <source>
        <dbReference type="EMBL" id="CAK1542634.1"/>
    </source>
</evidence>
<dbReference type="Gene3D" id="1.20.1560.10">
    <property type="entry name" value="ABC transporter type 1, transmembrane domain"/>
    <property type="match status" value="2"/>
</dbReference>
<evidence type="ECO:0000256" key="9">
    <source>
        <dbReference type="ARBA" id="ARBA00022967"/>
    </source>
</evidence>
<keyword evidence="10 15" id="KW-1133">Transmembrane helix</keyword>
<dbReference type="InterPro" id="IPR003593">
    <property type="entry name" value="AAA+_ATPase"/>
</dbReference>
<comment type="similarity">
    <text evidence="2">Belongs to the ABC transporter superfamily. ABCB family. Multidrug resistance exporter (TC 3.A.1.201) subfamily.</text>
</comment>
<evidence type="ECO:0000256" key="6">
    <source>
        <dbReference type="ARBA" id="ARBA00022737"/>
    </source>
</evidence>
<keyword evidence="5 15" id="KW-0812">Transmembrane</keyword>
<feature type="transmembrane region" description="Helical" evidence="15">
    <location>
        <begin position="295"/>
        <end position="315"/>
    </location>
</feature>
<keyword evidence="8" id="KW-0067">ATP-binding</keyword>
<feature type="domain" description="ABC transmembrane type-1" evidence="17">
    <location>
        <begin position="148"/>
        <end position="468"/>
    </location>
</feature>
<feature type="transmembrane region" description="Helical" evidence="15">
    <location>
        <begin position="398"/>
        <end position="423"/>
    </location>
</feature>
<evidence type="ECO:0000256" key="11">
    <source>
        <dbReference type="ARBA" id="ARBA00023136"/>
    </source>
</evidence>
<reference evidence="18 19" key="1">
    <citation type="submission" date="2023-11" db="EMBL/GenBank/DDBJ databases">
        <authorList>
            <person name="Okamura Y."/>
        </authorList>
    </citation>
    <scope>NUCLEOTIDE SEQUENCE [LARGE SCALE GENOMIC DNA]</scope>
</reference>
<feature type="domain" description="ABC transporter" evidence="16">
    <location>
        <begin position="502"/>
        <end position="738"/>
    </location>
</feature>
<dbReference type="GO" id="GO:0005743">
    <property type="term" value="C:mitochondrial inner membrane"/>
    <property type="evidence" value="ECO:0007669"/>
    <property type="project" value="TreeGrafter"/>
</dbReference>
<dbReference type="InterPro" id="IPR036640">
    <property type="entry name" value="ABC1_TM_sf"/>
</dbReference>
<feature type="transmembrane region" description="Helical" evidence="15">
    <location>
        <begin position="869"/>
        <end position="894"/>
    </location>
</feature>
<evidence type="ECO:0000256" key="8">
    <source>
        <dbReference type="ARBA" id="ARBA00022840"/>
    </source>
</evidence>
<evidence type="ECO:0000256" key="13">
    <source>
        <dbReference type="ARBA" id="ARBA00034018"/>
    </source>
</evidence>
<evidence type="ECO:0000256" key="4">
    <source>
        <dbReference type="ARBA" id="ARBA00022448"/>
    </source>
</evidence>
<evidence type="ECO:0000256" key="7">
    <source>
        <dbReference type="ARBA" id="ARBA00022741"/>
    </source>
</evidence>
<dbReference type="GO" id="GO:0005524">
    <property type="term" value="F:ATP binding"/>
    <property type="evidence" value="ECO:0007669"/>
    <property type="project" value="UniProtKB-KW"/>
</dbReference>
<feature type="transmembrane region" description="Helical" evidence="15">
    <location>
        <begin position="144"/>
        <end position="168"/>
    </location>
</feature>
<evidence type="ECO:0000256" key="10">
    <source>
        <dbReference type="ARBA" id="ARBA00022989"/>
    </source>
</evidence>
<keyword evidence="12" id="KW-0325">Glycoprotein</keyword>
<dbReference type="Pfam" id="PF00664">
    <property type="entry name" value="ABC_membrane"/>
    <property type="match status" value="2"/>
</dbReference>
<dbReference type="FunFam" id="1.20.1560.10:FF:000018">
    <property type="entry name" value="ATP-binding cassette subfamily B member 11"/>
    <property type="match status" value="1"/>
</dbReference>
<dbReference type="PANTHER" id="PTHR43394">
    <property type="entry name" value="ATP-DEPENDENT PERMEASE MDL1, MITOCHONDRIAL"/>
    <property type="match status" value="1"/>
</dbReference>
<keyword evidence="6" id="KW-0677">Repeat</keyword>
<evidence type="ECO:0000256" key="15">
    <source>
        <dbReference type="SAM" id="Phobius"/>
    </source>
</evidence>
<evidence type="ECO:0000259" key="16">
    <source>
        <dbReference type="PROSITE" id="PS50893"/>
    </source>
</evidence>
<dbReference type="CDD" id="cd18578">
    <property type="entry name" value="ABC_6TM_Pgp_ABCB1_D2_like"/>
    <property type="match status" value="1"/>
</dbReference>
<dbReference type="EC" id="7.6.2.2" evidence="3"/>
<dbReference type="FunFam" id="3.40.50.300:FF:000479">
    <property type="entry name" value="Multidrug resistance protein 1A"/>
    <property type="match status" value="1"/>
</dbReference>
<keyword evidence="19" id="KW-1185">Reference proteome</keyword>
<protein>
    <recommendedName>
        <fullName evidence="3">ABC-type xenobiotic transporter</fullName>
        <ecNumber evidence="3">7.6.2.2</ecNumber>
    </recommendedName>
</protein>
<dbReference type="PROSITE" id="PS00211">
    <property type="entry name" value="ABC_TRANSPORTER_1"/>
    <property type="match status" value="2"/>
</dbReference>
<proteinExistence type="inferred from homology"/>
<dbReference type="CDD" id="cd18577">
    <property type="entry name" value="ABC_6TM_Pgp_ABCB1_D1_like"/>
    <property type="match status" value="1"/>
</dbReference>
<dbReference type="PROSITE" id="PS50929">
    <property type="entry name" value="ABC_TM1F"/>
    <property type="match status" value="2"/>
</dbReference>
<feature type="transmembrane region" description="Helical" evidence="15">
    <location>
        <begin position="825"/>
        <end position="849"/>
    </location>
</feature>
<keyword evidence="11 15" id="KW-0472">Membrane</keyword>
<feature type="domain" description="ABC transmembrane type-1" evidence="17">
    <location>
        <begin position="828"/>
        <end position="1115"/>
    </location>
</feature>
<evidence type="ECO:0000256" key="1">
    <source>
        <dbReference type="ARBA" id="ARBA00004141"/>
    </source>
</evidence>
<dbReference type="GO" id="GO:0090374">
    <property type="term" value="P:oligopeptide export from mitochondrion"/>
    <property type="evidence" value="ECO:0007669"/>
    <property type="project" value="TreeGrafter"/>
</dbReference>
<keyword evidence="9" id="KW-1278">Translocase</keyword>
<evidence type="ECO:0000256" key="12">
    <source>
        <dbReference type="ARBA" id="ARBA00023180"/>
    </source>
</evidence>
<dbReference type="InterPro" id="IPR003439">
    <property type="entry name" value="ABC_transporter-like_ATP-bd"/>
</dbReference>
<dbReference type="InterPro" id="IPR011527">
    <property type="entry name" value="ABC1_TM_dom"/>
</dbReference>
<name>A0AAV1IZL6_9NEOP</name>
<evidence type="ECO:0000256" key="14">
    <source>
        <dbReference type="SAM" id="MobiDB-lite"/>
    </source>
</evidence>
<accession>A0AAV1IZL6</accession>
<feature type="transmembrane region" description="Helical" evidence="15">
    <location>
        <begin position="1055"/>
        <end position="1075"/>
    </location>
</feature>
<dbReference type="FunFam" id="3.40.50.300:FF:001370">
    <property type="entry name" value="p-GlycoProtein related"/>
    <property type="match status" value="1"/>
</dbReference>
<evidence type="ECO:0000256" key="2">
    <source>
        <dbReference type="ARBA" id="ARBA00007577"/>
    </source>
</evidence>
<evidence type="ECO:0000256" key="5">
    <source>
        <dbReference type="ARBA" id="ARBA00022692"/>
    </source>
</evidence>
<gene>
    <name evidence="18" type="ORF">LNINA_LOCUS2511</name>
</gene>
<feature type="transmembrane region" description="Helical" evidence="15">
    <location>
        <begin position="1095"/>
        <end position="1120"/>
    </location>
</feature>
<organism evidence="18 19">
    <name type="scientific">Leptosia nina</name>
    <dbReference type="NCBI Taxonomy" id="320188"/>
    <lineage>
        <taxon>Eukaryota</taxon>
        <taxon>Metazoa</taxon>
        <taxon>Ecdysozoa</taxon>
        <taxon>Arthropoda</taxon>
        <taxon>Hexapoda</taxon>
        <taxon>Insecta</taxon>
        <taxon>Pterygota</taxon>
        <taxon>Neoptera</taxon>
        <taxon>Endopterygota</taxon>
        <taxon>Lepidoptera</taxon>
        <taxon>Glossata</taxon>
        <taxon>Ditrysia</taxon>
        <taxon>Papilionoidea</taxon>
        <taxon>Pieridae</taxon>
        <taxon>Pierinae</taxon>
        <taxon>Leptosia</taxon>
    </lineage>
</organism>
<feature type="domain" description="ABC transporter" evidence="16">
    <location>
        <begin position="1151"/>
        <end position="1390"/>
    </location>
</feature>
<dbReference type="SMART" id="SM00382">
    <property type="entry name" value="AAA"/>
    <property type="match status" value="2"/>
</dbReference>
<dbReference type="GO" id="GO:0016887">
    <property type="term" value="F:ATP hydrolysis activity"/>
    <property type="evidence" value="ECO:0007669"/>
    <property type="project" value="InterPro"/>
</dbReference>
<dbReference type="SUPFAM" id="SSF90123">
    <property type="entry name" value="ABC transporter transmembrane region"/>
    <property type="match status" value="2"/>
</dbReference>
<evidence type="ECO:0000259" key="17">
    <source>
        <dbReference type="PROSITE" id="PS50929"/>
    </source>
</evidence>
<feature type="transmembrane region" description="Helical" evidence="15">
    <location>
        <begin position="218"/>
        <end position="241"/>
    </location>
</feature>
<dbReference type="GO" id="GO:0097254">
    <property type="term" value="P:renal tubular secretion"/>
    <property type="evidence" value="ECO:0007669"/>
    <property type="project" value="UniProtKB-ARBA"/>
</dbReference>
<comment type="subcellular location">
    <subcellularLocation>
        <location evidence="1">Membrane</location>
        <topology evidence="1">Multi-pass membrane protein</topology>
    </subcellularLocation>
</comment>
<dbReference type="PROSITE" id="PS50893">
    <property type="entry name" value="ABC_TRANSPORTER_2"/>
    <property type="match status" value="2"/>
</dbReference>
<dbReference type="GO" id="GO:0015421">
    <property type="term" value="F:ABC-type oligopeptide transporter activity"/>
    <property type="evidence" value="ECO:0007669"/>
    <property type="project" value="TreeGrafter"/>
</dbReference>
<keyword evidence="4" id="KW-0813">Transport</keyword>
<evidence type="ECO:0000256" key="3">
    <source>
        <dbReference type="ARBA" id="ARBA00012191"/>
    </source>
</evidence>
<dbReference type="GO" id="GO:0017085">
    <property type="term" value="P:response to insecticide"/>
    <property type="evidence" value="ECO:0007669"/>
    <property type="project" value="UniProtKB-ARBA"/>
</dbReference>
<dbReference type="SUPFAM" id="SSF52540">
    <property type="entry name" value="P-loop containing nucleoside triphosphate hydrolases"/>
    <property type="match status" value="2"/>
</dbReference>
<dbReference type="Proteomes" id="UP001497472">
    <property type="component" value="Unassembled WGS sequence"/>
</dbReference>